<sequence length="356" mass="39352">MLEKGIISTNQFIWMLFIIITSVAFLQAPTLVVTYTERDAWLSVTGGWLLDVFLATVYAYMGIRFAGQNLVQYSITILGKYMGRLVGSIFVLFFLMVGILLQSAMTQVIISILLPRSPFVFIMTIMFIISSYAARNGIEIIARVSELLGPFYIFSIVLIGLIAIPNINIERLKPQLEHGLQPIMSGSLFMLCFYGICIIMTMFIPLCNKPENGFIAKVQAISLGAIFVGIVVIVSIGAFGLDFAQRAYAPIYQITRMLNIRIEIIFLLIAIGSGIIASAMMIWSFSLGISNIMGLSTYKPLIYPASIISLGLGLNFQNNVELLHYIQNTFPSVAIIVELVLVPILLIVAIALKKHG</sequence>
<proteinExistence type="inferred from homology"/>
<keyword evidence="4" id="KW-0309">Germination</keyword>
<evidence type="ECO:0000256" key="6">
    <source>
        <dbReference type="ARBA" id="ARBA00022989"/>
    </source>
</evidence>
<dbReference type="EMBL" id="CP001720">
    <property type="protein sequence ID" value="ACV63490.1"/>
    <property type="molecule type" value="Genomic_DNA"/>
</dbReference>
<dbReference type="GO" id="GO:0016020">
    <property type="term" value="C:membrane"/>
    <property type="evidence" value="ECO:0007669"/>
    <property type="project" value="UniProtKB-SubCell"/>
</dbReference>
<dbReference type="Pfam" id="PF03845">
    <property type="entry name" value="Spore_permease"/>
    <property type="match status" value="1"/>
</dbReference>
<evidence type="ECO:0000256" key="1">
    <source>
        <dbReference type="ARBA" id="ARBA00004141"/>
    </source>
</evidence>
<dbReference type="KEGG" id="dae:Dtox_2711"/>
<dbReference type="PANTHER" id="PTHR34975:SF2">
    <property type="entry name" value="SPORE GERMINATION PROTEIN A2"/>
    <property type="match status" value="1"/>
</dbReference>
<feature type="transmembrane region" description="Helical" evidence="8">
    <location>
        <begin position="187"/>
        <end position="208"/>
    </location>
</feature>
<dbReference type="eggNOG" id="COG3949">
    <property type="taxonomic scope" value="Bacteria"/>
</dbReference>
<evidence type="ECO:0000256" key="5">
    <source>
        <dbReference type="ARBA" id="ARBA00022692"/>
    </source>
</evidence>
<dbReference type="AlphaFoldDB" id="C8W1L9"/>
<protein>
    <submittedName>
        <fullName evidence="9">Spore germination protein</fullName>
    </submittedName>
</protein>
<keyword evidence="5 8" id="KW-0812">Transmembrane</keyword>
<reference evidence="9 10" key="1">
    <citation type="journal article" date="2009" name="Stand. Genomic Sci.">
        <title>Complete genome sequence of Desulfotomaculum acetoxidans type strain (5575).</title>
        <authorList>
            <person name="Spring S."/>
            <person name="Lapidus A."/>
            <person name="Schroder M."/>
            <person name="Gleim D."/>
            <person name="Sims D."/>
            <person name="Meincke L."/>
            <person name="Glavina Del Rio T."/>
            <person name="Tice H."/>
            <person name="Copeland A."/>
            <person name="Cheng J.F."/>
            <person name="Lucas S."/>
            <person name="Chen F."/>
            <person name="Nolan M."/>
            <person name="Bruce D."/>
            <person name="Goodwin L."/>
            <person name="Pitluck S."/>
            <person name="Ivanova N."/>
            <person name="Mavromatis K."/>
            <person name="Mikhailova N."/>
            <person name="Pati A."/>
            <person name="Chen A."/>
            <person name="Palaniappan K."/>
            <person name="Land M."/>
            <person name="Hauser L."/>
            <person name="Chang Y.J."/>
            <person name="Jeffries C.D."/>
            <person name="Chain P."/>
            <person name="Saunders E."/>
            <person name="Brettin T."/>
            <person name="Detter J.C."/>
            <person name="Goker M."/>
            <person name="Bristow J."/>
            <person name="Eisen J.A."/>
            <person name="Markowitz V."/>
            <person name="Hugenholtz P."/>
            <person name="Kyrpides N.C."/>
            <person name="Klenk H.P."/>
            <person name="Han C."/>
        </authorList>
    </citation>
    <scope>NUCLEOTIDE SEQUENCE [LARGE SCALE GENOMIC DNA]</scope>
    <source>
        <strain evidence="10">ATCC 49208 / DSM 771 / VKM B-1644</strain>
    </source>
</reference>
<dbReference type="Proteomes" id="UP000002217">
    <property type="component" value="Chromosome"/>
</dbReference>
<feature type="transmembrane region" description="Helical" evidence="8">
    <location>
        <begin position="220"/>
        <end position="244"/>
    </location>
</feature>
<evidence type="ECO:0000256" key="8">
    <source>
        <dbReference type="SAM" id="Phobius"/>
    </source>
</evidence>
<comment type="subcellular location">
    <subcellularLocation>
        <location evidence="1">Membrane</location>
        <topology evidence="1">Multi-pass membrane protein</topology>
    </subcellularLocation>
</comment>
<keyword evidence="7 8" id="KW-0472">Membrane</keyword>
<comment type="similarity">
    <text evidence="2">Belongs to the amino acid-polyamine-organocation (APC) superfamily. Spore germination protein (SGP) (TC 2.A.3.9) family.</text>
</comment>
<dbReference type="HOGENOM" id="CLU_047547_1_2_9"/>
<feature type="transmembrane region" description="Helical" evidence="8">
    <location>
        <begin position="40"/>
        <end position="60"/>
    </location>
</feature>
<feature type="transmembrane region" description="Helical" evidence="8">
    <location>
        <begin position="301"/>
        <end position="318"/>
    </location>
</feature>
<dbReference type="OrthoDB" id="1675410at2"/>
<evidence type="ECO:0000313" key="9">
    <source>
        <dbReference type="EMBL" id="ACV63490.1"/>
    </source>
</evidence>
<name>C8W1L9_DESAS</name>
<feature type="transmembrane region" description="Helical" evidence="8">
    <location>
        <begin position="12"/>
        <end position="34"/>
    </location>
</feature>
<feature type="transmembrane region" description="Helical" evidence="8">
    <location>
        <begin position="81"/>
        <end position="105"/>
    </location>
</feature>
<feature type="transmembrane region" description="Helical" evidence="8">
    <location>
        <begin position="264"/>
        <end position="289"/>
    </location>
</feature>
<keyword evidence="3" id="KW-0813">Transport</keyword>
<feature type="transmembrane region" description="Helical" evidence="8">
    <location>
        <begin position="330"/>
        <end position="352"/>
    </location>
</feature>
<evidence type="ECO:0000256" key="3">
    <source>
        <dbReference type="ARBA" id="ARBA00022448"/>
    </source>
</evidence>
<evidence type="ECO:0000256" key="2">
    <source>
        <dbReference type="ARBA" id="ARBA00007998"/>
    </source>
</evidence>
<dbReference type="InterPro" id="IPR004761">
    <property type="entry name" value="Spore_GerAB"/>
</dbReference>
<keyword evidence="10" id="KW-1185">Reference proteome</keyword>
<accession>C8W1L9</accession>
<feature type="transmembrane region" description="Helical" evidence="8">
    <location>
        <begin position="147"/>
        <end position="167"/>
    </location>
</feature>
<dbReference type="GO" id="GO:0009847">
    <property type="term" value="P:spore germination"/>
    <property type="evidence" value="ECO:0007669"/>
    <property type="project" value="InterPro"/>
</dbReference>
<evidence type="ECO:0000313" key="10">
    <source>
        <dbReference type="Proteomes" id="UP000002217"/>
    </source>
</evidence>
<evidence type="ECO:0000256" key="4">
    <source>
        <dbReference type="ARBA" id="ARBA00022544"/>
    </source>
</evidence>
<dbReference type="PANTHER" id="PTHR34975">
    <property type="entry name" value="SPORE GERMINATION PROTEIN A2"/>
    <property type="match status" value="1"/>
</dbReference>
<keyword evidence="6 8" id="KW-1133">Transmembrane helix</keyword>
<dbReference type="STRING" id="485916.Dtox_2711"/>
<evidence type="ECO:0000256" key="7">
    <source>
        <dbReference type="ARBA" id="ARBA00023136"/>
    </source>
</evidence>
<organism evidence="9 10">
    <name type="scientific">Desulfofarcimen acetoxidans (strain ATCC 49208 / DSM 771 / KCTC 5769 / VKM B-1644 / 5575)</name>
    <name type="common">Desulfotomaculum acetoxidans</name>
    <dbReference type="NCBI Taxonomy" id="485916"/>
    <lineage>
        <taxon>Bacteria</taxon>
        <taxon>Bacillati</taxon>
        <taxon>Bacillota</taxon>
        <taxon>Clostridia</taxon>
        <taxon>Eubacteriales</taxon>
        <taxon>Peptococcaceae</taxon>
        <taxon>Desulfofarcimen</taxon>
    </lineage>
</organism>
<feature type="transmembrane region" description="Helical" evidence="8">
    <location>
        <begin position="117"/>
        <end position="135"/>
    </location>
</feature>
<dbReference type="RefSeq" id="WP_015758184.1">
    <property type="nucleotide sequence ID" value="NC_013216.1"/>
</dbReference>
<gene>
    <name evidence="9" type="ordered locus">Dtox_2711</name>
</gene>
<dbReference type="NCBIfam" id="TIGR00912">
    <property type="entry name" value="2A0309"/>
    <property type="match status" value="1"/>
</dbReference>